<feature type="domain" description="Acyltransferase 3" evidence="2">
    <location>
        <begin position="10"/>
        <end position="316"/>
    </location>
</feature>
<proteinExistence type="predicted"/>
<evidence type="ECO:0000313" key="4">
    <source>
        <dbReference type="Proteomes" id="UP000033202"/>
    </source>
</evidence>
<accession>A0A0E9MQ68</accession>
<feature type="transmembrane region" description="Helical" evidence="1">
    <location>
        <begin position="149"/>
        <end position="168"/>
    </location>
</feature>
<feature type="transmembrane region" description="Helical" evidence="1">
    <location>
        <begin position="38"/>
        <end position="57"/>
    </location>
</feature>
<comment type="caution">
    <text evidence="3">The sequence shown here is derived from an EMBL/GenBank/DDBJ whole genome shotgun (WGS) entry which is preliminary data.</text>
</comment>
<evidence type="ECO:0000313" key="3">
    <source>
        <dbReference type="EMBL" id="GAO39643.1"/>
    </source>
</evidence>
<dbReference type="STRING" id="1219043.SCH01S_35_00780"/>
<evidence type="ECO:0000256" key="1">
    <source>
        <dbReference type="SAM" id="Phobius"/>
    </source>
</evidence>
<name>A0A0E9MQ68_9SPHN</name>
<organism evidence="3 4">
    <name type="scientific">Sphingomonas changbaiensis NBRC 104936</name>
    <dbReference type="NCBI Taxonomy" id="1219043"/>
    <lineage>
        <taxon>Bacteria</taxon>
        <taxon>Pseudomonadati</taxon>
        <taxon>Pseudomonadota</taxon>
        <taxon>Alphaproteobacteria</taxon>
        <taxon>Sphingomonadales</taxon>
        <taxon>Sphingomonadaceae</taxon>
        <taxon>Sphingomonas</taxon>
    </lineage>
</organism>
<sequence>MGRSRVFHVLDAIRGIAALIVTQRHLSLSLGLPNSGTFLAVDLFFVLSGFVIAHAYAERLLSGEPVWRFMAVRCIRLYPLYLVGIGTGFVATLILDGPDQLATATILALLMLPPLAYPALDGPRWSLFYEMVANFIYAIAIRWMNPRNLLWIMAGSAAILVAGLRVSGTLDTGWALVQVPVGMARVGYGFFAGVLLYRLYTGAAGKQALAAWAVIACAALALSAAFVPLKAAAMLAVVLIAFPAIVWAGARVDVSGVWTRLCALLGMASYAIYVLHEPVGRLTYAGFKSAGYDLAHSRLAGVAMIAALLALCWVLDRTYDKPVRRWLNERLRAQSTAKAQPDGAIPV</sequence>
<feature type="transmembrane region" description="Helical" evidence="1">
    <location>
        <begin position="78"/>
        <end position="95"/>
    </location>
</feature>
<keyword evidence="1" id="KW-1133">Transmembrane helix</keyword>
<keyword evidence="3" id="KW-0012">Acyltransferase</keyword>
<keyword evidence="4" id="KW-1185">Reference proteome</keyword>
<reference evidence="3 4" key="1">
    <citation type="submission" date="2015-04" db="EMBL/GenBank/DDBJ databases">
        <title>Whole genome shotgun sequence of Sphingomonas changbaiensis NBRC 104936.</title>
        <authorList>
            <person name="Katano-Makiyama Y."/>
            <person name="Hosoyama A."/>
            <person name="Hashimoto M."/>
            <person name="Noguchi M."/>
            <person name="Tsuchikane K."/>
            <person name="Ohji S."/>
            <person name="Yamazoe A."/>
            <person name="Ichikawa N."/>
            <person name="Kimura A."/>
            <person name="Fujita N."/>
        </authorList>
    </citation>
    <scope>NUCLEOTIDE SEQUENCE [LARGE SCALE GENOMIC DNA]</scope>
    <source>
        <strain evidence="3 4">NBRC 104936</strain>
    </source>
</reference>
<dbReference type="RefSeq" id="WP_169746379.1">
    <property type="nucleotide sequence ID" value="NZ_BBWU01000035.1"/>
</dbReference>
<feature type="transmembrane region" description="Helical" evidence="1">
    <location>
        <begin position="295"/>
        <end position="315"/>
    </location>
</feature>
<keyword evidence="3" id="KW-0808">Transferase</keyword>
<feature type="transmembrane region" description="Helical" evidence="1">
    <location>
        <begin position="257"/>
        <end position="275"/>
    </location>
</feature>
<feature type="transmembrane region" description="Helical" evidence="1">
    <location>
        <begin position="174"/>
        <end position="197"/>
    </location>
</feature>
<dbReference type="PANTHER" id="PTHR23028:SF134">
    <property type="entry name" value="PUTATIVE (AFU_ORTHOLOGUE AFUA_4G08520)-RELATED"/>
    <property type="match status" value="1"/>
</dbReference>
<dbReference type="AlphaFoldDB" id="A0A0E9MQ68"/>
<dbReference type="GO" id="GO:0016747">
    <property type="term" value="F:acyltransferase activity, transferring groups other than amino-acyl groups"/>
    <property type="evidence" value="ECO:0007669"/>
    <property type="project" value="InterPro"/>
</dbReference>
<dbReference type="EMBL" id="BBWU01000035">
    <property type="protein sequence ID" value="GAO39643.1"/>
    <property type="molecule type" value="Genomic_DNA"/>
</dbReference>
<dbReference type="InterPro" id="IPR050879">
    <property type="entry name" value="Acyltransferase_3"/>
</dbReference>
<dbReference type="Pfam" id="PF01757">
    <property type="entry name" value="Acyl_transf_3"/>
    <property type="match status" value="1"/>
</dbReference>
<feature type="transmembrane region" description="Helical" evidence="1">
    <location>
        <begin position="101"/>
        <end position="120"/>
    </location>
</feature>
<keyword evidence="1" id="KW-0812">Transmembrane</keyword>
<gene>
    <name evidence="3" type="ORF">SCH01S_35_00780</name>
</gene>
<keyword evidence="1" id="KW-0472">Membrane</keyword>
<feature type="transmembrane region" description="Helical" evidence="1">
    <location>
        <begin position="232"/>
        <end position="250"/>
    </location>
</feature>
<dbReference type="PANTHER" id="PTHR23028">
    <property type="entry name" value="ACETYLTRANSFERASE"/>
    <property type="match status" value="1"/>
</dbReference>
<dbReference type="InterPro" id="IPR002656">
    <property type="entry name" value="Acyl_transf_3_dom"/>
</dbReference>
<evidence type="ECO:0000259" key="2">
    <source>
        <dbReference type="Pfam" id="PF01757"/>
    </source>
</evidence>
<dbReference type="Proteomes" id="UP000033202">
    <property type="component" value="Unassembled WGS sequence"/>
</dbReference>
<protein>
    <submittedName>
        <fullName evidence="3">Putative acyltransferase</fullName>
    </submittedName>
</protein>
<feature type="transmembrane region" description="Helical" evidence="1">
    <location>
        <begin position="209"/>
        <end position="226"/>
    </location>
</feature>